<evidence type="ECO:0000256" key="7">
    <source>
        <dbReference type="SAM" id="MobiDB-lite"/>
    </source>
</evidence>
<dbReference type="CDD" id="cd12408">
    <property type="entry name" value="RRM_eIF3G_like"/>
    <property type="match status" value="1"/>
</dbReference>
<evidence type="ECO:0000256" key="5">
    <source>
        <dbReference type="HAMAP-Rule" id="MF_03006"/>
    </source>
</evidence>
<dbReference type="AlphaFoldDB" id="A0A9Q5HS70"/>
<organism evidence="9 10">
    <name type="scientific">Sanghuangporus baumii</name>
    <name type="common">Phellinus baumii</name>
    <dbReference type="NCBI Taxonomy" id="108892"/>
    <lineage>
        <taxon>Eukaryota</taxon>
        <taxon>Fungi</taxon>
        <taxon>Dikarya</taxon>
        <taxon>Basidiomycota</taxon>
        <taxon>Agaricomycotina</taxon>
        <taxon>Agaricomycetes</taxon>
        <taxon>Hymenochaetales</taxon>
        <taxon>Hymenochaetaceae</taxon>
        <taxon>Sanghuangporus</taxon>
    </lineage>
</organism>
<reference evidence="9" key="1">
    <citation type="submission" date="2016-06" db="EMBL/GenBank/DDBJ databases">
        <title>Draft Genome sequence of the fungus Inonotus baumii.</title>
        <authorList>
            <person name="Zhu H."/>
            <person name="Lin W."/>
        </authorList>
    </citation>
    <scope>NUCLEOTIDE SEQUENCE</scope>
    <source>
        <strain evidence="9">821</strain>
    </source>
</reference>
<feature type="domain" description="RRM" evidence="8">
    <location>
        <begin position="215"/>
        <end position="293"/>
    </location>
</feature>
<evidence type="ECO:0000256" key="2">
    <source>
        <dbReference type="ARBA" id="ARBA00022540"/>
    </source>
</evidence>
<name>A0A9Q5HS70_SANBA</name>
<keyword evidence="10" id="KW-1185">Reference proteome</keyword>
<proteinExistence type="inferred from homology"/>
<feature type="region of interest" description="Disordered" evidence="7">
    <location>
        <begin position="159"/>
        <end position="213"/>
    </location>
</feature>
<feature type="region of interest" description="Disordered" evidence="7">
    <location>
        <begin position="1"/>
        <end position="30"/>
    </location>
</feature>
<accession>A0A9Q5HS70</accession>
<dbReference type="Pfam" id="PF00076">
    <property type="entry name" value="RRM_1"/>
    <property type="match status" value="1"/>
</dbReference>
<dbReference type="SMART" id="SM00360">
    <property type="entry name" value="RRM"/>
    <property type="match status" value="1"/>
</dbReference>
<protein>
    <recommendedName>
        <fullName evidence="5">Eukaryotic translation initiation factor 3 subunit G</fullName>
        <shortName evidence="5">eIF3g</shortName>
    </recommendedName>
    <alternativeName>
        <fullName evidence="5">Eukaryotic translation initiation factor 3 RNA-binding subunit</fullName>
        <shortName evidence="5">eIF-3 RNA-binding subunit</shortName>
    </alternativeName>
    <alternativeName>
        <fullName evidence="5">Translation initiation factor eIF3 p33 subunit homolog</fullName>
        <shortName evidence="5">eIF3 p33 homolog</shortName>
    </alternativeName>
</protein>
<sequence>MALKTEEKIKWGDEFDEPEEPRLPKPEETVDENGVITVVEYSVNDEGKKVKITKRIKRTVQKAVVQHAVAERKNWAKFGQEKGKKGGPDRATTTVGENVVLKLSPGNKSSEPEPAQEDSVRAALQKAGVSGVRCRICKRDHFTARCPFKDTLSGLEALSPAGVETPPVDEEAAPAATPPTAPTSGKYVPPSMRAGASRGAGEAMGRPGAGRDELPTLRVTNVSEDTTDQDLRDLFSVFGRVIRVYIGRDRETGQGKGFAFVSFEDRACAEVAIQRVNGRGYDNLILSVGWSQPREARP</sequence>
<evidence type="ECO:0000256" key="4">
    <source>
        <dbReference type="ARBA" id="ARBA00022917"/>
    </source>
</evidence>
<dbReference type="OrthoDB" id="639027at2759"/>
<dbReference type="PANTHER" id="PTHR10352">
    <property type="entry name" value="EUKARYOTIC TRANSLATION INITIATION FACTOR 3 SUBUNIT G"/>
    <property type="match status" value="1"/>
</dbReference>
<dbReference type="CDD" id="cd12933">
    <property type="entry name" value="eIF3G"/>
    <property type="match status" value="1"/>
</dbReference>
<dbReference type="GO" id="GO:0005852">
    <property type="term" value="C:eukaryotic translation initiation factor 3 complex"/>
    <property type="evidence" value="ECO:0007669"/>
    <property type="project" value="UniProtKB-UniRule"/>
</dbReference>
<dbReference type="HAMAP" id="MF_03006">
    <property type="entry name" value="eIF3g"/>
    <property type="match status" value="1"/>
</dbReference>
<feature type="compositionally biased region" description="Basic and acidic residues" evidence="7">
    <location>
        <begin position="1"/>
        <end position="13"/>
    </location>
</feature>
<dbReference type="InterPro" id="IPR035979">
    <property type="entry name" value="RBD_domain_sf"/>
</dbReference>
<evidence type="ECO:0000256" key="3">
    <source>
        <dbReference type="ARBA" id="ARBA00022884"/>
    </source>
</evidence>
<dbReference type="PROSITE" id="PS50102">
    <property type="entry name" value="RRM"/>
    <property type="match status" value="1"/>
</dbReference>
<dbReference type="EMBL" id="LNZH02000212">
    <property type="protein sequence ID" value="OCB85018.1"/>
    <property type="molecule type" value="Genomic_DNA"/>
</dbReference>
<dbReference type="GO" id="GO:0003743">
    <property type="term" value="F:translation initiation factor activity"/>
    <property type="evidence" value="ECO:0007669"/>
    <property type="project" value="UniProtKB-UniRule"/>
</dbReference>
<dbReference type="SUPFAM" id="SSF54928">
    <property type="entry name" value="RNA-binding domain, RBD"/>
    <property type="match status" value="1"/>
</dbReference>
<comment type="caution">
    <text evidence="9">The sequence shown here is derived from an EMBL/GenBank/DDBJ whole genome shotgun (WGS) entry which is preliminary data.</text>
</comment>
<dbReference type="GO" id="GO:0003723">
    <property type="term" value="F:RNA binding"/>
    <property type="evidence" value="ECO:0007669"/>
    <property type="project" value="UniProtKB-UniRule"/>
</dbReference>
<keyword evidence="4 5" id="KW-0648">Protein biosynthesis</keyword>
<dbReference type="InterPro" id="IPR017334">
    <property type="entry name" value="eIF3_g"/>
</dbReference>
<dbReference type="InterPro" id="IPR000504">
    <property type="entry name" value="RRM_dom"/>
</dbReference>
<dbReference type="GO" id="GO:0033290">
    <property type="term" value="C:eukaryotic 48S preinitiation complex"/>
    <property type="evidence" value="ECO:0007669"/>
    <property type="project" value="UniProtKB-UniRule"/>
</dbReference>
<dbReference type="Proteomes" id="UP000757232">
    <property type="component" value="Unassembled WGS sequence"/>
</dbReference>
<dbReference type="GO" id="GO:0016282">
    <property type="term" value="C:eukaryotic 43S preinitiation complex"/>
    <property type="evidence" value="ECO:0007669"/>
    <property type="project" value="UniProtKB-UniRule"/>
</dbReference>
<keyword evidence="3 6" id="KW-0694">RNA-binding</keyword>
<dbReference type="GO" id="GO:0001732">
    <property type="term" value="P:formation of cytoplasmic translation initiation complex"/>
    <property type="evidence" value="ECO:0007669"/>
    <property type="project" value="UniProtKB-UniRule"/>
</dbReference>
<comment type="subcellular location">
    <subcellularLocation>
        <location evidence="5">Cytoplasm</location>
    </subcellularLocation>
</comment>
<dbReference type="PIRSF" id="PIRSF037949">
    <property type="entry name" value="Transl_init_eIF-3_RNA-bind"/>
    <property type="match status" value="1"/>
</dbReference>
<dbReference type="InterPro" id="IPR012677">
    <property type="entry name" value="Nucleotide-bd_a/b_plait_sf"/>
</dbReference>
<keyword evidence="2 5" id="KW-0396">Initiation factor</keyword>
<evidence type="ECO:0000259" key="8">
    <source>
        <dbReference type="PROSITE" id="PS50102"/>
    </source>
</evidence>
<dbReference type="InterPro" id="IPR024675">
    <property type="entry name" value="eIF3g_N"/>
</dbReference>
<dbReference type="Pfam" id="PF12353">
    <property type="entry name" value="eIF3g"/>
    <property type="match status" value="1"/>
</dbReference>
<dbReference type="Gene3D" id="3.30.70.330">
    <property type="match status" value="1"/>
</dbReference>
<comment type="subunit">
    <text evidence="5">Component of the eukaryotic translation initiation factor 3 (eIF-3) complex.</text>
</comment>
<evidence type="ECO:0000313" key="10">
    <source>
        <dbReference type="Proteomes" id="UP000757232"/>
    </source>
</evidence>
<dbReference type="InterPro" id="IPR034240">
    <property type="entry name" value="eIF3G_RRM"/>
</dbReference>
<evidence type="ECO:0000256" key="6">
    <source>
        <dbReference type="PROSITE-ProRule" id="PRU00176"/>
    </source>
</evidence>
<evidence type="ECO:0000256" key="1">
    <source>
        <dbReference type="ARBA" id="ARBA00022490"/>
    </source>
</evidence>
<evidence type="ECO:0000313" key="9">
    <source>
        <dbReference type="EMBL" id="OCB85018.1"/>
    </source>
</evidence>
<keyword evidence="1 5" id="KW-0963">Cytoplasm</keyword>
<comment type="function">
    <text evidence="5">RNA-binding component of the eukaryotic translation initiation factor 3 (eIF-3) complex, which is involved in protein synthesis of a specialized repertoire of mRNAs and, together with other initiation factors, stimulates binding of mRNA and methionyl-tRNAi to the 40S ribosome. The eIF-3 complex specifically targets and initiates translation of a subset of mRNAs involved in cell proliferation. This subunit can bind 18S rRNA.</text>
</comment>
<gene>
    <name evidence="5" type="primary">TIF35</name>
    <name evidence="9" type="ORF">A7U60_g7975</name>
</gene>
<comment type="similarity">
    <text evidence="5">Belongs to the eIF-3 subunit G family.</text>
</comment>